<dbReference type="Proteomes" id="UP000218702">
    <property type="component" value="Chromosome"/>
</dbReference>
<sequence length="240" mass="26664">MVESIMLEQFQNLYPNGSIISELIEIFQGKYIVRVSIQLEGITKATGMAGAETVEAAEDQARDRAFTVLGIKNLPVEATKSASPSVTPPPIKPTLQESKPLPPVSHTNTPTYTPPFLEEQIDTQITKPEIFLHQEPEYPPLAEVPPSNVTPFTPRSYTPSEEAGVQSAIGKNKRRNEPVNLSDVIAQTDVEIERLGWTPEQGKDYLVKTYSKRGRSLLSEEELRNFLTYLKSQPDPIAGF</sequence>
<dbReference type="AlphaFoldDB" id="A0A1Z4V3W5"/>
<keyword evidence="3" id="KW-1185">Reference proteome</keyword>
<protein>
    <submittedName>
        <fullName evidence="2">Uncharacterized protein</fullName>
    </submittedName>
</protein>
<proteinExistence type="predicted"/>
<dbReference type="EMBL" id="AP018316">
    <property type="protein sequence ID" value="BAZ86216.1"/>
    <property type="molecule type" value="Genomic_DNA"/>
</dbReference>
<dbReference type="KEGG" id="dcm:NIES806_24270"/>
<gene>
    <name evidence="2" type="ORF">NIES806_24270</name>
</gene>
<organism evidence="2 3">
    <name type="scientific">Dolichospermum compactum NIES-806</name>
    <dbReference type="NCBI Taxonomy" id="1973481"/>
    <lineage>
        <taxon>Bacteria</taxon>
        <taxon>Bacillati</taxon>
        <taxon>Cyanobacteriota</taxon>
        <taxon>Cyanophyceae</taxon>
        <taxon>Nostocales</taxon>
        <taxon>Aphanizomenonaceae</taxon>
        <taxon>Dolichospermum</taxon>
        <taxon>Dolichospermum compactum</taxon>
    </lineage>
</organism>
<evidence type="ECO:0000313" key="2">
    <source>
        <dbReference type="EMBL" id="BAZ86216.1"/>
    </source>
</evidence>
<evidence type="ECO:0000313" key="3">
    <source>
        <dbReference type="Proteomes" id="UP000218702"/>
    </source>
</evidence>
<reference evidence="2 3" key="1">
    <citation type="submission" date="2017-06" db="EMBL/GenBank/DDBJ databases">
        <title>Genome sequencing of cyanobaciteial culture collection at National Institute for Environmental Studies (NIES).</title>
        <authorList>
            <person name="Hirose Y."/>
            <person name="Shimura Y."/>
            <person name="Fujisawa T."/>
            <person name="Nakamura Y."/>
            <person name="Kawachi M."/>
        </authorList>
    </citation>
    <scope>NUCLEOTIDE SEQUENCE [LARGE SCALE GENOMIC DNA]</scope>
    <source>
        <strain evidence="2 3">NIES-806</strain>
    </source>
</reference>
<name>A0A1Z4V3W5_9CYAN</name>
<accession>A0A1Z4V3W5</accession>
<evidence type="ECO:0000256" key="1">
    <source>
        <dbReference type="SAM" id="MobiDB-lite"/>
    </source>
</evidence>
<feature type="region of interest" description="Disordered" evidence="1">
    <location>
        <begin position="79"/>
        <end position="113"/>
    </location>
</feature>